<evidence type="ECO:0008006" key="2">
    <source>
        <dbReference type="Google" id="ProtNLM"/>
    </source>
</evidence>
<accession>M8BSW2</accession>
<dbReference type="EnsemblPlants" id="EMT28095">
    <property type="protein sequence ID" value="EMT28095"/>
    <property type="gene ID" value="F775_02945"/>
</dbReference>
<name>M8BSW2_AEGTA</name>
<sequence length="352" mass="39612">MAAQLRFPAATVLVLERCNWAHKDGSYYKYTEAEKAAAAAVPVEIHAPRLRRFRYKGLLRPFSLSPRPPDLAHADLHFVPRGRDERGNKIEILTGDRFNFNMMSLGHGRGNKTGSRDLQPLWRFLHNFTGAKELKLSINPLEDMAVLSEARRAELLPAFSILERVELHGVHRPKGKTAAVAIANLLRCCPALRDLRINLTPEHHYPNYLNDQDLFLESKFRADGDKSVHLRNRCRVSPNPAAVSPGGDDDGANYDEVSELPGLSQRSFDCLRSSLTRVGLQFRMEEEVDCLGARLIKFFAENAMVLQEMFIDAGNRKPGEHITGKVERWIADASSIRRKPGASSFVVLPLIR</sequence>
<evidence type="ECO:0000313" key="1">
    <source>
        <dbReference type="EnsemblPlants" id="EMT28095"/>
    </source>
</evidence>
<dbReference type="PANTHER" id="PTHR32141">
    <property type="match status" value="1"/>
</dbReference>
<proteinExistence type="predicted"/>
<reference evidence="1" key="1">
    <citation type="submission" date="2015-06" db="UniProtKB">
        <authorList>
            <consortium name="EnsemblPlants"/>
        </authorList>
    </citation>
    <scope>IDENTIFICATION</scope>
</reference>
<dbReference type="InterPro" id="IPR055302">
    <property type="entry name" value="F-box_dom-containing"/>
</dbReference>
<dbReference type="PANTHER" id="PTHR32141:SF26">
    <property type="entry name" value="OS08G0328600 PROTEIN"/>
    <property type="match status" value="1"/>
</dbReference>
<protein>
    <recommendedName>
        <fullName evidence="2">FBD domain-containing protein</fullName>
    </recommendedName>
</protein>
<dbReference type="AlphaFoldDB" id="M8BSW2"/>
<organism evidence="1">
    <name type="scientific">Aegilops tauschii</name>
    <name type="common">Tausch's goatgrass</name>
    <name type="synonym">Aegilops squarrosa</name>
    <dbReference type="NCBI Taxonomy" id="37682"/>
    <lineage>
        <taxon>Eukaryota</taxon>
        <taxon>Viridiplantae</taxon>
        <taxon>Streptophyta</taxon>
        <taxon>Embryophyta</taxon>
        <taxon>Tracheophyta</taxon>
        <taxon>Spermatophyta</taxon>
        <taxon>Magnoliopsida</taxon>
        <taxon>Liliopsida</taxon>
        <taxon>Poales</taxon>
        <taxon>Poaceae</taxon>
        <taxon>BOP clade</taxon>
        <taxon>Pooideae</taxon>
        <taxon>Triticodae</taxon>
        <taxon>Triticeae</taxon>
        <taxon>Triticinae</taxon>
        <taxon>Aegilops</taxon>
    </lineage>
</organism>